<dbReference type="RefSeq" id="WP_119970798.1">
    <property type="nucleotide sequence ID" value="NZ_CP032416.1"/>
</dbReference>
<evidence type="ECO:0000313" key="4">
    <source>
        <dbReference type="EMBL" id="AYD39838.1"/>
    </source>
</evidence>
<feature type="coiled-coil region" evidence="1">
    <location>
        <begin position="245"/>
        <end position="272"/>
    </location>
</feature>
<dbReference type="EMBL" id="CP032416">
    <property type="protein sequence ID" value="AYD39838.1"/>
    <property type="molecule type" value="Genomic_DNA"/>
</dbReference>
<accession>A0A386H2P6</accession>
<gene>
    <name evidence="4" type="ORF">D4Z93_04625</name>
</gene>
<organism evidence="4 5">
    <name type="scientific">Clostridium fermenticellae</name>
    <dbReference type="NCBI Taxonomy" id="2068654"/>
    <lineage>
        <taxon>Bacteria</taxon>
        <taxon>Bacillati</taxon>
        <taxon>Bacillota</taxon>
        <taxon>Clostridia</taxon>
        <taxon>Eubacteriales</taxon>
        <taxon>Clostridiaceae</taxon>
        <taxon>Clostridium</taxon>
    </lineage>
</organism>
<proteinExistence type="predicted"/>
<dbReference type="Pfam" id="PF14853">
    <property type="entry name" value="Fis1_TPR_C"/>
    <property type="match status" value="1"/>
</dbReference>
<sequence length="274" mass="31732">MGKIKLFLNKRKFPILILVILALVIIGFGVYGYNKVQAYNNLITTANKYMDRDDYDKASALFEQSLKYKEDSSVEKNIKLAATLKKFKEIYDDGVKLASDKKYLGAIEKFKTIDKSGLKWYSNAQKEIKECKKQYIAQNMHLANDALKNNKYDDANKYLDDILKIDSNNEDAKNLKDSIDEAMNQKQENFKSEEEAKQVPQNNAEKANVKSNSNPINDKTNEYASKMREIDNKIYEIESQREGMYSGSEENRQALQRQIDLLKQKNDLIDQMQK</sequence>
<feature type="compositionally biased region" description="Polar residues" evidence="2">
    <location>
        <begin position="199"/>
        <end position="218"/>
    </location>
</feature>
<keyword evidence="3" id="KW-0812">Transmembrane</keyword>
<feature type="region of interest" description="Disordered" evidence="2">
    <location>
        <begin position="188"/>
        <end position="224"/>
    </location>
</feature>
<dbReference type="InterPro" id="IPR011990">
    <property type="entry name" value="TPR-like_helical_dom_sf"/>
</dbReference>
<dbReference type="OrthoDB" id="1935713at2"/>
<dbReference type="SUPFAM" id="SSF48452">
    <property type="entry name" value="TPR-like"/>
    <property type="match status" value="1"/>
</dbReference>
<name>A0A386H2P6_9CLOT</name>
<evidence type="ECO:0000313" key="5">
    <source>
        <dbReference type="Proteomes" id="UP000266301"/>
    </source>
</evidence>
<keyword evidence="5" id="KW-1185">Reference proteome</keyword>
<keyword evidence="3" id="KW-1133">Transmembrane helix</keyword>
<dbReference type="Proteomes" id="UP000266301">
    <property type="component" value="Chromosome"/>
</dbReference>
<feature type="compositionally biased region" description="Basic and acidic residues" evidence="2">
    <location>
        <begin position="188"/>
        <end position="197"/>
    </location>
</feature>
<dbReference type="AlphaFoldDB" id="A0A386H2P6"/>
<reference evidence="4 5" key="1">
    <citation type="journal article" date="2019" name="Int. J. Syst. Evol. Microbiol.">
        <title>Clostridium fermenticellae sp. nov., isolated from the mud in a fermentation cellar for the production of the Chinese liquor, baijiu.</title>
        <authorList>
            <person name="Xu P.X."/>
            <person name="Chai L.J."/>
            <person name="Qiu T."/>
            <person name="Zhang X.J."/>
            <person name="Lu Z.M."/>
            <person name="Xiao C."/>
            <person name="Wang S.T."/>
            <person name="Shen C.H."/>
            <person name="Shi J.S."/>
            <person name="Xu Z.H."/>
        </authorList>
    </citation>
    <scope>NUCLEOTIDE SEQUENCE [LARGE SCALE GENOMIC DNA]</scope>
    <source>
        <strain evidence="4 5">JN500901</strain>
    </source>
</reference>
<feature type="transmembrane region" description="Helical" evidence="3">
    <location>
        <begin position="12"/>
        <end position="33"/>
    </location>
</feature>
<dbReference type="KEGG" id="cfer:D4Z93_04625"/>
<keyword evidence="1" id="KW-0175">Coiled coil</keyword>
<protein>
    <submittedName>
        <fullName evidence="4">Tetratricopeptide repeat protein</fullName>
    </submittedName>
</protein>
<dbReference type="InterPro" id="IPR028061">
    <property type="entry name" value="Fis1_TPR_C"/>
</dbReference>
<keyword evidence="3" id="KW-0472">Membrane</keyword>
<evidence type="ECO:0000256" key="2">
    <source>
        <dbReference type="SAM" id="MobiDB-lite"/>
    </source>
</evidence>
<evidence type="ECO:0000256" key="3">
    <source>
        <dbReference type="SAM" id="Phobius"/>
    </source>
</evidence>
<dbReference type="Gene3D" id="1.25.40.10">
    <property type="entry name" value="Tetratricopeptide repeat domain"/>
    <property type="match status" value="1"/>
</dbReference>
<evidence type="ECO:0000256" key="1">
    <source>
        <dbReference type="SAM" id="Coils"/>
    </source>
</evidence>